<keyword evidence="3" id="KW-1185">Reference proteome</keyword>
<dbReference type="Proteomes" id="UP000295388">
    <property type="component" value="Unassembled WGS sequence"/>
</dbReference>
<dbReference type="AlphaFoldDB" id="A0A4R6JKW6"/>
<keyword evidence="1" id="KW-1133">Transmembrane helix</keyword>
<gene>
    <name evidence="2" type="ORF">EV643_120139</name>
</gene>
<evidence type="ECO:0000313" key="3">
    <source>
        <dbReference type="Proteomes" id="UP000295388"/>
    </source>
</evidence>
<organism evidence="2 3">
    <name type="scientific">Kribbella caucasensis</name>
    <dbReference type="NCBI Taxonomy" id="2512215"/>
    <lineage>
        <taxon>Bacteria</taxon>
        <taxon>Bacillati</taxon>
        <taxon>Actinomycetota</taxon>
        <taxon>Actinomycetes</taxon>
        <taxon>Propionibacteriales</taxon>
        <taxon>Kribbellaceae</taxon>
        <taxon>Kribbella</taxon>
    </lineage>
</organism>
<evidence type="ECO:0000313" key="2">
    <source>
        <dbReference type="EMBL" id="TDO36407.1"/>
    </source>
</evidence>
<feature type="transmembrane region" description="Helical" evidence="1">
    <location>
        <begin position="38"/>
        <end position="61"/>
    </location>
</feature>
<sequence>MHRWTTTSCPWTLPSGCRSDTRQGLEPRRSQPLTALQLLPVAVPISPVPILAIAAIAFVPFPAIPLFPVAAVPVLPVPPIPIFASPPIPVVPVPIAPEKAHFTPPAVRPATMRRWKSSTAITSGMVTMTPAAIWLPNG</sequence>
<name>A0A4R6JKW6_9ACTN</name>
<comment type="caution">
    <text evidence="2">The sequence shown here is derived from an EMBL/GenBank/DDBJ whole genome shotgun (WGS) entry which is preliminary data.</text>
</comment>
<protein>
    <submittedName>
        <fullName evidence="2">Uncharacterized protein</fullName>
    </submittedName>
</protein>
<accession>A0A4R6JKW6</accession>
<evidence type="ECO:0000256" key="1">
    <source>
        <dbReference type="SAM" id="Phobius"/>
    </source>
</evidence>
<keyword evidence="1" id="KW-0812">Transmembrane</keyword>
<dbReference type="EMBL" id="SNWQ01000020">
    <property type="protein sequence ID" value="TDO36407.1"/>
    <property type="molecule type" value="Genomic_DNA"/>
</dbReference>
<reference evidence="2 3" key="1">
    <citation type="submission" date="2019-03" db="EMBL/GenBank/DDBJ databases">
        <title>Genomic Encyclopedia of Type Strains, Phase III (KMG-III): the genomes of soil and plant-associated and newly described type strains.</title>
        <authorList>
            <person name="Whitman W."/>
        </authorList>
    </citation>
    <scope>NUCLEOTIDE SEQUENCE [LARGE SCALE GENOMIC DNA]</scope>
    <source>
        <strain evidence="2 3">VKM Ac-2527</strain>
    </source>
</reference>
<keyword evidence="1" id="KW-0472">Membrane</keyword>
<proteinExistence type="predicted"/>